<dbReference type="OrthoDB" id="9790048at2"/>
<dbReference type="RefSeq" id="WP_145061948.1">
    <property type="nucleotide sequence ID" value="NZ_CP036263.1"/>
</dbReference>
<dbReference type="PROSITE" id="PS51257">
    <property type="entry name" value="PROKAR_LIPOPROTEIN"/>
    <property type="match status" value="1"/>
</dbReference>
<dbReference type="AlphaFoldDB" id="A0A517MZX6"/>
<dbReference type="KEGG" id="amob:HG15A2_37770"/>
<dbReference type="InterPro" id="IPR011862">
    <property type="entry name" value="Phos-bd"/>
</dbReference>
<name>A0A517MZX6_9BACT</name>
<evidence type="ECO:0000259" key="5">
    <source>
        <dbReference type="Pfam" id="PF12849"/>
    </source>
</evidence>
<dbReference type="NCBIfam" id="TIGR02136">
    <property type="entry name" value="ptsS_2"/>
    <property type="match status" value="1"/>
</dbReference>
<dbReference type="PANTHER" id="PTHR30570:SF1">
    <property type="entry name" value="PHOSPHATE-BINDING PROTEIN PSTS"/>
    <property type="match status" value="1"/>
</dbReference>
<evidence type="ECO:0000256" key="3">
    <source>
        <dbReference type="ARBA" id="ARBA00022729"/>
    </source>
</evidence>
<keyword evidence="3" id="KW-0732">Signal</keyword>
<accession>A0A517MZX6</accession>
<dbReference type="CDD" id="cd13654">
    <property type="entry name" value="PBP2_phosphate_like_2"/>
    <property type="match status" value="1"/>
</dbReference>
<evidence type="ECO:0000313" key="7">
    <source>
        <dbReference type="Proteomes" id="UP000319852"/>
    </source>
</evidence>
<dbReference type="EMBL" id="CP036263">
    <property type="protein sequence ID" value="QDT00439.1"/>
    <property type="molecule type" value="Genomic_DNA"/>
</dbReference>
<dbReference type="InterPro" id="IPR050811">
    <property type="entry name" value="Phosphate_ABC_transporter"/>
</dbReference>
<dbReference type="Gene3D" id="3.40.190.10">
    <property type="entry name" value="Periplasmic binding protein-like II"/>
    <property type="match status" value="2"/>
</dbReference>
<keyword evidence="4" id="KW-0592">Phosphate transport</keyword>
<dbReference type="GO" id="GO:0006817">
    <property type="term" value="P:phosphate ion transport"/>
    <property type="evidence" value="ECO:0007669"/>
    <property type="project" value="UniProtKB-UniRule"/>
</dbReference>
<comment type="function">
    <text evidence="4">Involved in the system for phosphate transport across the cytoplasmic membrane.</text>
</comment>
<dbReference type="InterPro" id="IPR024370">
    <property type="entry name" value="PBP_domain"/>
</dbReference>
<proteinExistence type="inferred from homology"/>
<dbReference type="SUPFAM" id="SSF53850">
    <property type="entry name" value="Periplasmic binding protein-like II"/>
    <property type="match status" value="1"/>
</dbReference>
<dbReference type="Proteomes" id="UP000319852">
    <property type="component" value="Chromosome"/>
</dbReference>
<reference evidence="6 7" key="1">
    <citation type="submission" date="2019-02" db="EMBL/GenBank/DDBJ databases">
        <title>Deep-cultivation of Planctomycetes and their phenomic and genomic characterization uncovers novel biology.</title>
        <authorList>
            <person name="Wiegand S."/>
            <person name="Jogler M."/>
            <person name="Boedeker C."/>
            <person name="Pinto D."/>
            <person name="Vollmers J."/>
            <person name="Rivas-Marin E."/>
            <person name="Kohn T."/>
            <person name="Peeters S.H."/>
            <person name="Heuer A."/>
            <person name="Rast P."/>
            <person name="Oberbeckmann S."/>
            <person name="Bunk B."/>
            <person name="Jeske O."/>
            <person name="Meyerdierks A."/>
            <person name="Storesund J.E."/>
            <person name="Kallscheuer N."/>
            <person name="Luecker S."/>
            <person name="Lage O.M."/>
            <person name="Pohl T."/>
            <person name="Merkel B.J."/>
            <person name="Hornburger P."/>
            <person name="Mueller R.-W."/>
            <person name="Bruemmer F."/>
            <person name="Labrenz M."/>
            <person name="Spormann A.M."/>
            <person name="Op den Camp H."/>
            <person name="Overmann J."/>
            <person name="Amann R."/>
            <person name="Jetten M.S.M."/>
            <person name="Mascher T."/>
            <person name="Medema M.H."/>
            <person name="Devos D.P."/>
            <person name="Kaster A.-K."/>
            <person name="Ovreas L."/>
            <person name="Rohde M."/>
            <person name="Galperin M.Y."/>
            <person name="Jogler C."/>
        </authorList>
    </citation>
    <scope>NUCLEOTIDE SEQUENCE [LARGE SCALE GENOMIC DNA]</scope>
    <source>
        <strain evidence="6 7">HG15A2</strain>
    </source>
</reference>
<gene>
    <name evidence="6" type="primary">pstS</name>
    <name evidence="6" type="ORF">HG15A2_37770</name>
</gene>
<evidence type="ECO:0000256" key="4">
    <source>
        <dbReference type="RuleBase" id="RU367119"/>
    </source>
</evidence>
<dbReference type="PANTHER" id="PTHR30570">
    <property type="entry name" value="PERIPLASMIC PHOSPHATE BINDING COMPONENT OF PHOSPHATE ABC TRANSPORTER"/>
    <property type="match status" value="1"/>
</dbReference>
<protein>
    <recommendedName>
        <fullName evidence="4">Phosphate-binding protein</fullName>
    </recommendedName>
</protein>
<keyword evidence="7" id="KW-1185">Reference proteome</keyword>
<feature type="domain" description="PBP" evidence="5">
    <location>
        <begin position="37"/>
        <end position="287"/>
    </location>
</feature>
<evidence type="ECO:0000256" key="1">
    <source>
        <dbReference type="ARBA" id="ARBA00008725"/>
    </source>
</evidence>
<dbReference type="GO" id="GO:0042301">
    <property type="term" value="F:phosphate ion binding"/>
    <property type="evidence" value="ECO:0007669"/>
    <property type="project" value="UniProtKB-UniRule"/>
</dbReference>
<organism evidence="6 7">
    <name type="scientific">Adhaeretor mobilis</name>
    <dbReference type="NCBI Taxonomy" id="1930276"/>
    <lineage>
        <taxon>Bacteria</taxon>
        <taxon>Pseudomonadati</taxon>
        <taxon>Planctomycetota</taxon>
        <taxon>Planctomycetia</taxon>
        <taxon>Pirellulales</taxon>
        <taxon>Lacipirellulaceae</taxon>
        <taxon>Adhaeretor</taxon>
    </lineage>
</organism>
<sequence length="327" mass="35552">MHFIRGWESHFAGWFSSRLFSLLALPALLCGCGGQGESIRIDGSSTVYPVSEAAAEAYRVEHPEIRISVSQSGTSAGFSKFVKGETDISDASRPIKDSEVEEARANGIEVVGFVVAQDGLAVVANPENDWCDSLTVEQLKTIWRPEAKGTVSTWQDVNPDWPDVPLKLYGPGTASGTFEYFTQVINGEKKASRPDYTPSENDNMLVRGVSNEKGGLGYFGYAYYAENKEKLKLLGVDAGEGDGPVKPDEASVKDGSYKPLARPIFIYVSKKSLARPAVSEFVNFYVENAEKFAVQKLYVSPSQDELASNAELLKSEATAHLEPTAAN</sequence>
<comment type="similarity">
    <text evidence="1 4">Belongs to the PstS family.</text>
</comment>
<keyword evidence="2 4" id="KW-0813">Transport</keyword>
<evidence type="ECO:0000313" key="6">
    <source>
        <dbReference type="EMBL" id="QDT00439.1"/>
    </source>
</evidence>
<evidence type="ECO:0000256" key="2">
    <source>
        <dbReference type="ARBA" id="ARBA00022448"/>
    </source>
</evidence>
<dbReference type="Pfam" id="PF12849">
    <property type="entry name" value="PBP_like_2"/>
    <property type="match status" value="1"/>
</dbReference>